<dbReference type="AlphaFoldDB" id="A0A2P2PU91"/>
<reference evidence="1" key="1">
    <citation type="submission" date="2018-02" db="EMBL/GenBank/DDBJ databases">
        <title>Rhizophora mucronata_Transcriptome.</title>
        <authorList>
            <person name="Meera S.P."/>
            <person name="Sreeshan A."/>
            <person name="Augustine A."/>
        </authorList>
    </citation>
    <scope>NUCLEOTIDE SEQUENCE</scope>
    <source>
        <tissue evidence="1">Leaf</tissue>
    </source>
</reference>
<accession>A0A2P2PU91</accession>
<proteinExistence type="predicted"/>
<sequence>MGILEIIDSEMKFQSTRACALIVFPSQDLFFLP</sequence>
<name>A0A2P2PU91_RHIMU</name>
<evidence type="ECO:0000313" key="1">
    <source>
        <dbReference type="EMBL" id="MBX58312.1"/>
    </source>
</evidence>
<protein>
    <submittedName>
        <fullName evidence="1">Uncharacterized protein</fullName>
    </submittedName>
</protein>
<organism evidence="1">
    <name type="scientific">Rhizophora mucronata</name>
    <name type="common">Asiatic mangrove</name>
    <dbReference type="NCBI Taxonomy" id="61149"/>
    <lineage>
        <taxon>Eukaryota</taxon>
        <taxon>Viridiplantae</taxon>
        <taxon>Streptophyta</taxon>
        <taxon>Embryophyta</taxon>
        <taxon>Tracheophyta</taxon>
        <taxon>Spermatophyta</taxon>
        <taxon>Magnoliopsida</taxon>
        <taxon>eudicotyledons</taxon>
        <taxon>Gunneridae</taxon>
        <taxon>Pentapetalae</taxon>
        <taxon>rosids</taxon>
        <taxon>fabids</taxon>
        <taxon>Malpighiales</taxon>
        <taxon>Rhizophoraceae</taxon>
        <taxon>Rhizophora</taxon>
    </lineage>
</organism>
<dbReference type="EMBL" id="GGEC01077828">
    <property type="protein sequence ID" value="MBX58312.1"/>
    <property type="molecule type" value="Transcribed_RNA"/>
</dbReference>